<comment type="caution">
    <text evidence="2">The sequence shown here is derived from an EMBL/GenBank/DDBJ whole genome shotgun (WGS) entry which is preliminary data.</text>
</comment>
<protein>
    <submittedName>
        <fullName evidence="2">Uncharacterized protein</fullName>
    </submittedName>
</protein>
<name>A0A392P6H7_9FABA</name>
<reference evidence="2 3" key="1">
    <citation type="journal article" date="2018" name="Front. Plant Sci.">
        <title>Red Clover (Trifolium pratense) and Zigzag Clover (T. medium) - A Picture of Genomic Similarities and Differences.</title>
        <authorList>
            <person name="Dluhosova J."/>
            <person name="Istvanek J."/>
            <person name="Nedelnik J."/>
            <person name="Repkova J."/>
        </authorList>
    </citation>
    <scope>NUCLEOTIDE SEQUENCE [LARGE SCALE GENOMIC DNA]</scope>
    <source>
        <strain evidence="3">cv. 10/8</strain>
        <tissue evidence="2">Leaf</tissue>
    </source>
</reference>
<accession>A0A392P6H7</accession>
<organism evidence="2 3">
    <name type="scientific">Trifolium medium</name>
    <dbReference type="NCBI Taxonomy" id="97028"/>
    <lineage>
        <taxon>Eukaryota</taxon>
        <taxon>Viridiplantae</taxon>
        <taxon>Streptophyta</taxon>
        <taxon>Embryophyta</taxon>
        <taxon>Tracheophyta</taxon>
        <taxon>Spermatophyta</taxon>
        <taxon>Magnoliopsida</taxon>
        <taxon>eudicotyledons</taxon>
        <taxon>Gunneridae</taxon>
        <taxon>Pentapetalae</taxon>
        <taxon>rosids</taxon>
        <taxon>fabids</taxon>
        <taxon>Fabales</taxon>
        <taxon>Fabaceae</taxon>
        <taxon>Papilionoideae</taxon>
        <taxon>50 kb inversion clade</taxon>
        <taxon>NPAAA clade</taxon>
        <taxon>Hologalegina</taxon>
        <taxon>IRL clade</taxon>
        <taxon>Trifolieae</taxon>
        <taxon>Trifolium</taxon>
    </lineage>
</organism>
<sequence>MTMKDMIAALKETCKGLGEKKLKLELMIPALELEEAVVEGENAGSEEEEDDTGDAQEEDTAG</sequence>
<evidence type="ECO:0000313" key="2">
    <source>
        <dbReference type="EMBL" id="MCI06445.1"/>
    </source>
</evidence>
<feature type="region of interest" description="Disordered" evidence="1">
    <location>
        <begin position="38"/>
        <end position="62"/>
    </location>
</feature>
<dbReference type="Proteomes" id="UP000265520">
    <property type="component" value="Unassembled WGS sequence"/>
</dbReference>
<evidence type="ECO:0000313" key="3">
    <source>
        <dbReference type="Proteomes" id="UP000265520"/>
    </source>
</evidence>
<keyword evidence="3" id="KW-1185">Reference proteome</keyword>
<evidence type="ECO:0000256" key="1">
    <source>
        <dbReference type="SAM" id="MobiDB-lite"/>
    </source>
</evidence>
<proteinExistence type="predicted"/>
<dbReference type="EMBL" id="LXQA010061866">
    <property type="protein sequence ID" value="MCI06445.1"/>
    <property type="molecule type" value="Genomic_DNA"/>
</dbReference>
<dbReference type="AlphaFoldDB" id="A0A392P6H7"/>
<feature type="non-terminal residue" evidence="2">
    <location>
        <position position="62"/>
    </location>
</feature>